<evidence type="ECO:0000256" key="1">
    <source>
        <dbReference type="ARBA" id="ARBA00022679"/>
    </source>
</evidence>
<dbReference type="InterPro" id="IPR016181">
    <property type="entry name" value="Acyl_CoA_acyltransferase"/>
</dbReference>
<organism evidence="4 5">
    <name type="scientific">Alkalicoccobacillus gibsonii</name>
    <dbReference type="NCBI Taxonomy" id="79881"/>
    <lineage>
        <taxon>Bacteria</taxon>
        <taxon>Bacillati</taxon>
        <taxon>Bacillota</taxon>
        <taxon>Bacilli</taxon>
        <taxon>Bacillales</taxon>
        <taxon>Bacillaceae</taxon>
        <taxon>Alkalicoccobacillus</taxon>
    </lineage>
</organism>
<accession>A0ABU9VJR9</accession>
<evidence type="ECO:0000313" key="5">
    <source>
        <dbReference type="Proteomes" id="UP001418796"/>
    </source>
</evidence>
<proteinExistence type="predicted"/>
<evidence type="ECO:0000259" key="3">
    <source>
        <dbReference type="PROSITE" id="PS51186"/>
    </source>
</evidence>
<dbReference type="CDD" id="cd04301">
    <property type="entry name" value="NAT_SF"/>
    <property type="match status" value="1"/>
</dbReference>
<gene>
    <name evidence="4" type="ORF">MKY91_08425</name>
</gene>
<protein>
    <submittedName>
        <fullName evidence="4">GNAT family N-acetyltransferase</fullName>
        <ecNumber evidence="4">2.3.1.-</ecNumber>
    </submittedName>
</protein>
<evidence type="ECO:0000313" key="4">
    <source>
        <dbReference type="EMBL" id="MEN0643166.1"/>
    </source>
</evidence>
<dbReference type="Proteomes" id="UP001418796">
    <property type="component" value="Unassembled WGS sequence"/>
</dbReference>
<dbReference type="GO" id="GO:0016746">
    <property type="term" value="F:acyltransferase activity"/>
    <property type="evidence" value="ECO:0007669"/>
    <property type="project" value="UniProtKB-KW"/>
</dbReference>
<comment type="caution">
    <text evidence="4">The sequence shown here is derived from an EMBL/GenBank/DDBJ whole genome shotgun (WGS) entry which is preliminary data.</text>
</comment>
<dbReference type="Pfam" id="PF13673">
    <property type="entry name" value="Acetyltransf_10"/>
    <property type="match status" value="1"/>
</dbReference>
<dbReference type="Gene3D" id="3.40.630.30">
    <property type="match status" value="1"/>
</dbReference>
<keyword evidence="5" id="KW-1185">Reference proteome</keyword>
<dbReference type="EMBL" id="JBCITK010000001">
    <property type="protein sequence ID" value="MEN0643166.1"/>
    <property type="molecule type" value="Genomic_DNA"/>
</dbReference>
<keyword evidence="1 4" id="KW-0808">Transferase</keyword>
<name>A0ABU9VJR9_9BACI</name>
<dbReference type="EC" id="2.3.1.-" evidence="4"/>
<feature type="domain" description="N-acetyltransferase" evidence="3">
    <location>
        <begin position="8"/>
        <end position="147"/>
    </location>
</feature>
<dbReference type="PANTHER" id="PTHR43877">
    <property type="entry name" value="AMINOALKYLPHOSPHONATE N-ACETYLTRANSFERASE-RELATED-RELATED"/>
    <property type="match status" value="1"/>
</dbReference>
<dbReference type="PROSITE" id="PS51186">
    <property type="entry name" value="GNAT"/>
    <property type="match status" value="1"/>
</dbReference>
<dbReference type="SUPFAM" id="SSF55729">
    <property type="entry name" value="Acyl-CoA N-acyltransferases (Nat)"/>
    <property type="match status" value="1"/>
</dbReference>
<sequence>MKQQTWNILTATNTSELNDAFSVREKVFIDEQGVSSDLEKDEQDATATHYVLYDESGQPAGAARTRHIDTYAKLERVCISKELRGQGAGAALMKHIEHELTNQHVPTAKLNAQVHAVRFYEHLGYSICSEEFLDAGIPHLTMKKQLIKAENPAH</sequence>
<dbReference type="RefSeq" id="WP_203086499.1">
    <property type="nucleotide sequence ID" value="NZ_JAEUZA010000001.1"/>
</dbReference>
<reference evidence="4 5" key="1">
    <citation type="submission" date="2024-03" db="EMBL/GenBank/DDBJ databases">
        <title>Bacilli Hybrid Assemblies.</title>
        <authorList>
            <person name="Kovac J."/>
        </authorList>
    </citation>
    <scope>NUCLEOTIDE SEQUENCE [LARGE SCALE GENOMIC DNA]</scope>
    <source>
        <strain evidence="4 5">FSL R7-0666</strain>
    </source>
</reference>
<keyword evidence="2 4" id="KW-0012">Acyltransferase</keyword>
<dbReference type="InterPro" id="IPR000182">
    <property type="entry name" value="GNAT_dom"/>
</dbReference>
<evidence type="ECO:0000256" key="2">
    <source>
        <dbReference type="ARBA" id="ARBA00023315"/>
    </source>
</evidence>
<dbReference type="InterPro" id="IPR050832">
    <property type="entry name" value="Bact_Acetyltransf"/>
</dbReference>
<dbReference type="PANTHER" id="PTHR43877:SF2">
    <property type="entry name" value="AMINOALKYLPHOSPHONATE N-ACETYLTRANSFERASE-RELATED"/>
    <property type="match status" value="1"/>
</dbReference>